<keyword evidence="2" id="KW-1185">Reference proteome</keyword>
<sequence>MLPGWNANEKPSRQCLDRVKRDLADFHADPPPGVFMAPDEEDITTIHAVVVGAAGTAYEGGFFHLLVKCTKEYPMSPPKVRFMTTDEGRVQFNPHIWPNGHICLSLLGTMGGPTWTPAYSLSSVAVSIQSMLDESVGNVDGALDALEHIILGFWNPGAAKAMRYETLRVAVCNTIESCLADNCPFPPSLRDQLLASFTDNYGKYEEVAKAEVANNQGGVLSWLGFENKYETLLATLQNLRIMVERHNNAATTAAADARENH</sequence>
<name>A0ACB8CBM5_DERSI</name>
<dbReference type="Proteomes" id="UP000821865">
    <property type="component" value="Chromosome 8"/>
</dbReference>
<organism evidence="1 2">
    <name type="scientific">Dermacentor silvarum</name>
    <name type="common">Tick</name>
    <dbReference type="NCBI Taxonomy" id="543639"/>
    <lineage>
        <taxon>Eukaryota</taxon>
        <taxon>Metazoa</taxon>
        <taxon>Ecdysozoa</taxon>
        <taxon>Arthropoda</taxon>
        <taxon>Chelicerata</taxon>
        <taxon>Arachnida</taxon>
        <taxon>Acari</taxon>
        <taxon>Parasitiformes</taxon>
        <taxon>Ixodida</taxon>
        <taxon>Ixodoidea</taxon>
        <taxon>Ixodidae</taxon>
        <taxon>Rhipicephalinae</taxon>
        <taxon>Dermacentor</taxon>
    </lineage>
</organism>
<proteinExistence type="predicted"/>
<evidence type="ECO:0000313" key="1">
    <source>
        <dbReference type="EMBL" id="KAH7938307.1"/>
    </source>
</evidence>
<accession>A0ACB8CBM5</accession>
<evidence type="ECO:0000313" key="2">
    <source>
        <dbReference type="Proteomes" id="UP000821865"/>
    </source>
</evidence>
<dbReference type="EMBL" id="CM023477">
    <property type="protein sequence ID" value="KAH7938307.1"/>
    <property type="molecule type" value="Genomic_DNA"/>
</dbReference>
<gene>
    <name evidence="1" type="ORF">HPB49_022417</name>
</gene>
<comment type="caution">
    <text evidence="1">The sequence shown here is derived from an EMBL/GenBank/DDBJ whole genome shotgun (WGS) entry which is preliminary data.</text>
</comment>
<protein>
    <submittedName>
        <fullName evidence="1">Uncharacterized protein</fullName>
    </submittedName>
</protein>
<reference evidence="1" key="1">
    <citation type="submission" date="2020-05" db="EMBL/GenBank/DDBJ databases">
        <title>Large-scale comparative analyses of tick genomes elucidate their genetic diversity and vector capacities.</title>
        <authorList>
            <person name="Jia N."/>
            <person name="Wang J."/>
            <person name="Shi W."/>
            <person name="Du L."/>
            <person name="Sun Y."/>
            <person name="Zhan W."/>
            <person name="Jiang J."/>
            <person name="Wang Q."/>
            <person name="Zhang B."/>
            <person name="Ji P."/>
            <person name="Sakyi L.B."/>
            <person name="Cui X."/>
            <person name="Yuan T."/>
            <person name="Jiang B."/>
            <person name="Yang W."/>
            <person name="Lam T.T.-Y."/>
            <person name="Chang Q."/>
            <person name="Ding S."/>
            <person name="Wang X."/>
            <person name="Zhu J."/>
            <person name="Ruan X."/>
            <person name="Zhao L."/>
            <person name="Wei J."/>
            <person name="Que T."/>
            <person name="Du C."/>
            <person name="Cheng J."/>
            <person name="Dai P."/>
            <person name="Han X."/>
            <person name="Huang E."/>
            <person name="Gao Y."/>
            <person name="Liu J."/>
            <person name="Shao H."/>
            <person name="Ye R."/>
            <person name="Li L."/>
            <person name="Wei W."/>
            <person name="Wang X."/>
            <person name="Wang C."/>
            <person name="Yang T."/>
            <person name="Huo Q."/>
            <person name="Li W."/>
            <person name="Guo W."/>
            <person name="Chen H."/>
            <person name="Zhou L."/>
            <person name="Ni X."/>
            <person name="Tian J."/>
            <person name="Zhou Y."/>
            <person name="Sheng Y."/>
            <person name="Liu T."/>
            <person name="Pan Y."/>
            <person name="Xia L."/>
            <person name="Li J."/>
            <person name="Zhao F."/>
            <person name="Cao W."/>
        </authorList>
    </citation>
    <scope>NUCLEOTIDE SEQUENCE</scope>
    <source>
        <strain evidence="1">Dsil-2018</strain>
    </source>
</reference>